<accession>A0A5D0IMV2</accession>
<gene>
    <name evidence="2" type="ORF">FUA24_06215</name>
</gene>
<feature type="transmembrane region" description="Helical" evidence="1">
    <location>
        <begin position="45"/>
        <end position="64"/>
    </location>
</feature>
<feature type="transmembrane region" description="Helical" evidence="1">
    <location>
        <begin position="76"/>
        <end position="96"/>
    </location>
</feature>
<sequence length="140" mass="16417">MKFYKPLFSIVVILIQLCLSILAHFNHMQAMEKLKTENPELYELIDLHVTYDFLFLFVLVIGFYEMTTSPSLIKTLIQIFLVCIILGAQFSEIIPIKGFYYGVYNTAWFSSGMALVLILVRIGKYSFEEVNYWKSNKYNR</sequence>
<feature type="transmembrane region" description="Helical" evidence="1">
    <location>
        <begin position="7"/>
        <end position="25"/>
    </location>
</feature>
<keyword evidence="1" id="KW-1133">Transmembrane helix</keyword>
<evidence type="ECO:0000313" key="3">
    <source>
        <dbReference type="Proteomes" id="UP000323930"/>
    </source>
</evidence>
<dbReference type="OrthoDB" id="1452649at2"/>
<feature type="transmembrane region" description="Helical" evidence="1">
    <location>
        <begin position="102"/>
        <end position="120"/>
    </location>
</feature>
<dbReference type="AlphaFoldDB" id="A0A5D0IMV2"/>
<dbReference type="Proteomes" id="UP000323930">
    <property type="component" value="Unassembled WGS sequence"/>
</dbReference>
<keyword evidence="3" id="KW-1185">Reference proteome</keyword>
<dbReference type="EMBL" id="VSDQ01000409">
    <property type="protein sequence ID" value="TYA84240.1"/>
    <property type="molecule type" value="Genomic_DNA"/>
</dbReference>
<comment type="caution">
    <text evidence="2">The sequence shown here is derived from an EMBL/GenBank/DDBJ whole genome shotgun (WGS) entry which is preliminary data.</text>
</comment>
<keyword evidence="1" id="KW-0472">Membrane</keyword>
<reference evidence="2 3" key="1">
    <citation type="submission" date="2019-08" db="EMBL/GenBank/DDBJ databases">
        <title>Seonamhaeicola sediminis sp. nov., isolated from marine sediment.</title>
        <authorList>
            <person name="Cao W.R."/>
        </authorList>
    </citation>
    <scope>NUCLEOTIDE SEQUENCE [LARGE SCALE GENOMIC DNA]</scope>
    <source>
        <strain evidence="2 3">B011</strain>
    </source>
</reference>
<organism evidence="2 3">
    <name type="scientific">Seonamhaeicola marinus</name>
    <dbReference type="NCBI Taxonomy" id="1912246"/>
    <lineage>
        <taxon>Bacteria</taxon>
        <taxon>Pseudomonadati</taxon>
        <taxon>Bacteroidota</taxon>
        <taxon>Flavobacteriia</taxon>
        <taxon>Flavobacteriales</taxon>
        <taxon>Flavobacteriaceae</taxon>
    </lineage>
</organism>
<dbReference type="RefSeq" id="WP_148540646.1">
    <property type="nucleotide sequence ID" value="NZ_VSDQ01000409.1"/>
</dbReference>
<proteinExistence type="predicted"/>
<evidence type="ECO:0000313" key="2">
    <source>
        <dbReference type="EMBL" id="TYA84240.1"/>
    </source>
</evidence>
<name>A0A5D0IMV2_9FLAO</name>
<evidence type="ECO:0000256" key="1">
    <source>
        <dbReference type="SAM" id="Phobius"/>
    </source>
</evidence>
<protein>
    <submittedName>
        <fullName evidence="2">Uncharacterized protein</fullName>
    </submittedName>
</protein>
<keyword evidence="1" id="KW-0812">Transmembrane</keyword>